<keyword evidence="2" id="KW-1185">Reference proteome</keyword>
<dbReference type="EMBL" id="BMXL01000027">
    <property type="protein sequence ID" value="GHD33507.1"/>
    <property type="molecule type" value="Genomic_DNA"/>
</dbReference>
<reference evidence="1 2" key="1">
    <citation type="journal article" date="2014" name="Int. J. Syst. Evol. Microbiol.">
        <title>Complete genome sequence of Corynebacterium casei LMG S-19264T (=DSM 44701T), isolated from a smear-ripened cheese.</title>
        <authorList>
            <consortium name="US DOE Joint Genome Institute (JGI-PGF)"/>
            <person name="Walter F."/>
            <person name="Albersmeier A."/>
            <person name="Kalinowski J."/>
            <person name="Ruckert C."/>
        </authorList>
    </citation>
    <scope>NUCLEOTIDE SEQUENCE [LARGE SCALE GENOMIC DNA]</scope>
    <source>
        <strain evidence="1 2">KCTC 19473</strain>
    </source>
</reference>
<gene>
    <name evidence="1" type="ORF">GCM10007147_38220</name>
</gene>
<proteinExistence type="predicted"/>
<sequence>MADPERVRDGYLWTAGDRFRRAAAAALPLDGPGPGLPTECAAHMVRLTRFDLSGPALGGADRHRWSNPASDVYSADSRPAAPIATATAEHTFGDFIKRGAREKRLSGNFRRGLRSATPSAANL</sequence>
<accession>A0A918XIU0</accession>
<dbReference type="AlphaFoldDB" id="A0A918XIU0"/>
<protein>
    <submittedName>
        <fullName evidence="1">Uncharacterized protein</fullName>
    </submittedName>
</protein>
<dbReference type="Proteomes" id="UP000654947">
    <property type="component" value="Unassembled WGS sequence"/>
</dbReference>
<organism evidence="1 2">
    <name type="scientific">Nocardiopsis kunsanensis</name>
    <dbReference type="NCBI Taxonomy" id="141693"/>
    <lineage>
        <taxon>Bacteria</taxon>
        <taxon>Bacillati</taxon>
        <taxon>Actinomycetota</taxon>
        <taxon>Actinomycetes</taxon>
        <taxon>Streptosporangiales</taxon>
        <taxon>Nocardiopsidaceae</taxon>
        <taxon>Nocardiopsis</taxon>
    </lineage>
</organism>
<evidence type="ECO:0000313" key="2">
    <source>
        <dbReference type="Proteomes" id="UP000654947"/>
    </source>
</evidence>
<name>A0A918XIU0_9ACTN</name>
<comment type="caution">
    <text evidence="1">The sequence shown here is derived from an EMBL/GenBank/DDBJ whole genome shotgun (WGS) entry which is preliminary data.</text>
</comment>
<evidence type="ECO:0000313" key="1">
    <source>
        <dbReference type="EMBL" id="GHD33507.1"/>
    </source>
</evidence>